<evidence type="ECO:0000256" key="1">
    <source>
        <dbReference type="SAM" id="SignalP"/>
    </source>
</evidence>
<dbReference type="AlphaFoldDB" id="A0A067TRT5"/>
<feature type="signal peptide" evidence="1">
    <location>
        <begin position="1"/>
        <end position="23"/>
    </location>
</feature>
<reference evidence="3" key="1">
    <citation type="journal article" date="2014" name="Proc. Natl. Acad. Sci. U.S.A.">
        <title>Extensive sampling of basidiomycete genomes demonstrates inadequacy of the white-rot/brown-rot paradigm for wood decay fungi.</title>
        <authorList>
            <person name="Riley R."/>
            <person name="Salamov A.A."/>
            <person name="Brown D.W."/>
            <person name="Nagy L.G."/>
            <person name="Floudas D."/>
            <person name="Held B.W."/>
            <person name="Levasseur A."/>
            <person name="Lombard V."/>
            <person name="Morin E."/>
            <person name="Otillar R."/>
            <person name="Lindquist E.A."/>
            <person name="Sun H."/>
            <person name="LaButti K.M."/>
            <person name="Schmutz J."/>
            <person name="Jabbour D."/>
            <person name="Luo H."/>
            <person name="Baker S.E."/>
            <person name="Pisabarro A.G."/>
            <person name="Walton J.D."/>
            <person name="Blanchette R.A."/>
            <person name="Henrissat B."/>
            <person name="Martin F."/>
            <person name="Cullen D."/>
            <person name="Hibbett D.S."/>
            <person name="Grigoriev I.V."/>
        </authorList>
    </citation>
    <scope>NUCLEOTIDE SEQUENCE [LARGE SCALE GENOMIC DNA]</scope>
    <source>
        <strain evidence="3">CBS 339.88</strain>
    </source>
</reference>
<evidence type="ECO:0000313" key="3">
    <source>
        <dbReference type="Proteomes" id="UP000027222"/>
    </source>
</evidence>
<dbReference type="STRING" id="685588.A0A067TRT5"/>
<dbReference type="OrthoDB" id="3006153at2759"/>
<dbReference type="EMBL" id="KL142367">
    <property type="protein sequence ID" value="KDR85891.1"/>
    <property type="molecule type" value="Genomic_DNA"/>
</dbReference>
<evidence type="ECO:0000313" key="2">
    <source>
        <dbReference type="EMBL" id="KDR85891.1"/>
    </source>
</evidence>
<name>A0A067TRT5_GALM3</name>
<accession>A0A067TRT5</accession>
<dbReference type="Proteomes" id="UP000027222">
    <property type="component" value="Unassembled WGS sequence"/>
</dbReference>
<protein>
    <submittedName>
        <fullName evidence="2">Uncharacterized protein</fullName>
    </submittedName>
</protein>
<gene>
    <name evidence="2" type="ORF">GALMADRAFT_261537</name>
</gene>
<organism evidence="2 3">
    <name type="scientific">Galerina marginata (strain CBS 339.88)</name>
    <dbReference type="NCBI Taxonomy" id="685588"/>
    <lineage>
        <taxon>Eukaryota</taxon>
        <taxon>Fungi</taxon>
        <taxon>Dikarya</taxon>
        <taxon>Basidiomycota</taxon>
        <taxon>Agaricomycotina</taxon>
        <taxon>Agaricomycetes</taxon>
        <taxon>Agaricomycetidae</taxon>
        <taxon>Agaricales</taxon>
        <taxon>Agaricineae</taxon>
        <taxon>Strophariaceae</taxon>
        <taxon>Galerina</taxon>
    </lineage>
</organism>
<sequence>MLAGPRSCLFLLFCSTISLIALYGHIGKQESIKIASIFNFSLTLTKTMSESNTWPSEFSGYLARATPYPFAPESFTPKRSLLDVLVLRNAPIEPEGITLALFSDRTIVEASGKISIITEEDYTGIRALAQQTRSLPKSDNFRNQWRVKHDRTSHPIDRVLVVRSTLNDIPAENYELEYEETSVYGFDKQLKTLDKPIGDYEELAQPLYELTGLAWEAREGKGSKDEAVLTKVRNILGNVF</sequence>
<dbReference type="HOGENOM" id="CLU_085458_1_0_1"/>
<feature type="chain" id="PRO_5001647175" evidence="1">
    <location>
        <begin position="24"/>
        <end position="240"/>
    </location>
</feature>
<proteinExistence type="predicted"/>
<keyword evidence="3" id="KW-1185">Reference proteome</keyword>
<keyword evidence="1" id="KW-0732">Signal</keyword>